<dbReference type="KEGG" id="vg:28800583"/>
<name>A0A160DEZ0_9CAUD</name>
<evidence type="ECO:0000313" key="2">
    <source>
        <dbReference type="Proteomes" id="UP000204609"/>
    </source>
</evidence>
<proteinExistence type="predicted"/>
<keyword evidence="2" id="KW-1185">Reference proteome</keyword>
<dbReference type="EMBL" id="KU998245">
    <property type="protein sequence ID" value="ANA86458.1"/>
    <property type="molecule type" value="Genomic_DNA"/>
</dbReference>
<evidence type="ECO:0000313" key="1">
    <source>
        <dbReference type="EMBL" id="ANA86458.1"/>
    </source>
</evidence>
<sequence length="62" mass="7185">MMYQPQRLESTWKLPGQIEASLALKINYGWPSDARLLAALANELEATSRKFFDELDEKEEKL</sequence>
<dbReference type="Proteomes" id="UP000204609">
    <property type="component" value="Segment"/>
</dbReference>
<reference evidence="2" key="1">
    <citation type="submission" date="2016-03" db="EMBL/GenBank/DDBJ databases">
        <authorList>
            <person name="Ploux O."/>
        </authorList>
    </citation>
    <scope>NUCLEOTIDE SEQUENCE [LARGE SCALE GENOMIC DNA]</scope>
</reference>
<accession>A0A160DEZ0</accession>
<dbReference type="RefSeq" id="YP_009274540.1">
    <property type="nucleotide sequence ID" value="NC_030917.1"/>
</dbReference>
<organism evidence="1 2">
    <name type="scientific">Gordonia phage OneUp</name>
    <dbReference type="NCBI Taxonomy" id="1838074"/>
    <lineage>
        <taxon>Viruses</taxon>
        <taxon>Duplodnaviria</taxon>
        <taxon>Heunggongvirae</taxon>
        <taxon>Uroviricota</taxon>
        <taxon>Caudoviricetes</taxon>
        <taxon>Oneupvirus</taxon>
        <taxon>Oneupvirus oneup</taxon>
    </lineage>
</organism>
<dbReference type="GeneID" id="28800583"/>
<protein>
    <submittedName>
        <fullName evidence="1">Uncharacterized protein</fullName>
    </submittedName>
</protein>
<gene>
    <name evidence="1" type="primary">124</name>
    <name evidence="1" type="ORF">PBI_ONEUP_124</name>
</gene>